<dbReference type="EMBL" id="FXBM01000001">
    <property type="protein sequence ID" value="SMH34661.1"/>
    <property type="molecule type" value="Genomic_DNA"/>
</dbReference>
<dbReference type="PANTHER" id="PTHR23416">
    <property type="entry name" value="SIALIC ACID SYNTHASE-RELATED"/>
    <property type="match status" value="1"/>
</dbReference>
<dbReference type="SUPFAM" id="SSF51161">
    <property type="entry name" value="Trimeric LpxA-like enzymes"/>
    <property type="match status" value="1"/>
</dbReference>
<dbReference type="OrthoDB" id="2643438at2"/>
<organism evidence="1 2">
    <name type="scientific">Rathayibacter oskolensis</name>
    <dbReference type="NCBI Taxonomy" id="1891671"/>
    <lineage>
        <taxon>Bacteria</taxon>
        <taxon>Bacillati</taxon>
        <taxon>Actinomycetota</taxon>
        <taxon>Actinomycetes</taxon>
        <taxon>Micrococcales</taxon>
        <taxon>Microbacteriaceae</taxon>
        <taxon>Rathayibacter</taxon>
    </lineage>
</organism>
<dbReference type="STRING" id="1891671.SAMN06295885_1017"/>
<name>A0A1X7NAQ5_9MICO</name>
<evidence type="ECO:0000313" key="1">
    <source>
        <dbReference type="EMBL" id="SMH34661.1"/>
    </source>
</evidence>
<keyword evidence="2" id="KW-1185">Reference proteome</keyword>
<evidence type="ECO:0000313" key="2">
    <source>
        <dbReference type="Proteomes" id="UP000193711"/>
    </source>
</evidence>
<dbReference type="Gene3D" id="2.160.10.10">
    <property type="entry name" value="Hexapeptide repeat proteins"/>
    <property type="match status" value="1"/>
</dbReference>
<proteinExistence type="predicted"/>
<accession>A0A1X7NAQ5</accession>
<dbReference type="InterPro" id="IPR051159">
    <property type="entry name" value="Hexapeptide_acetyltransf"/>
</dbReference>
<dbReference type="InterPro" id="IPR001451">
    <property type="entry name" value="Hexapep"/>
</dbReference>
<dbReference type="Proteomes" id="UP000193711">
    <property type="component" value="Unassembled WGS sequence"/>
</dbReference>
<protein>
    <recommendedName>
        <fullName evidence="3">Maltose O-acetyltransferase</fullName>
    </recommendedName>
</protein>
<dbReference type="RefSeq" id="WP_085475454.1">
    <property type="nucleotide sequence ID" value="NZ_FXBM01000001.1"/>
</dbReference>
<gene>
    <name evidence="1" type="ORF">SAMN06295885_1017</name>
</gene>
<sequence length="180" mass="19107">MSIASKVRKELWIISRDVVLNRVAASSLIPISFRWRVLRLLGLDVEKSRLCAGIWIGSRDISIGAGSFVNYRCIFNSAGGIRIGRNCDIAMDASFITSSHAPGDFRRRAGAATTAPIVVGDGSWIGARAIILPGVTIGRGVVIAAGAVVTEDCEDDSVWGGVPARRLKSLSGSSQPDRSP</sequence>
<reference evidence="2" key="1">
    <citation type="submission" date="2017-04" db="EMBL/GenBank/DDBJ databases">
        <authorList>
            <person name="Varghese N."/>
            <person name="Submissions S."/>
        </authorList>
    </citation>
    <scope>NUCLEOTIDE SEQUENCE [LARGE SCALE GENOMIC DNA]</scope>
    <source>
        <strain evidence="2">VKM Ac-2121</strain>
    </source>
</reference>
<evidence type="ECO:0008006" key="3">
    <source>
        <dbReference type="Google" id="ProtNLM"/>
    </source>
</evidence>
<dbReference type="Pfam" id="PF00132">
    <property type="entry name" value="Hexapep"/>
    <property type="match status" value="1"/>
</dbReference>
<dbReference type="InterPro" id="IPR011004">
    <property type="entry name" value="Trimer_LpxA-like_sf"/>
</dbReference>
<dbReference type="AlphaFoldDB" id="A0A1X7NAQ5"/>